<geneLocation type="plasmid" evidence="1 2">
    <name>unnamed2</name>
</geneLocation>
<gene>
    <name evidence="1" type="ORF">HZU40_00055</name>
</gene>
<dbReference type="RefSeq" id="WP_187095054.1">
    <property type="nucleotide sequence ID" value="NZ_CP059893.1"/>
</dbReference>
<dbReference type="Proteomes" id="UP000515498">
    <property type="component" value="Plasmid unnamed2"/>
</dbReference>
<dbReference type="AlphaFoldDB" id="A0A7G8P6D6"/>
<accession>A0A7G8P6D6</accession>
<dbReference type="EMBL" id="CP059893">
    <property type="protein sequence ID" value="QNJ89902.1"/>
    <property type="molecule type" value="Genomic_DNA"/>
</dbReference>
<reference evidence="1 2" key="1">
    <citation type="submission" date="2020-07" db="EMBL/GenBank/DDBJ databases">
        <title>Draft genome sequence of four isobutane-metabolizing strains capable of cometabolically degrading diverse ether contaminants.</title>
        <authorList>
            <person name="Chen W."/>
            <person name="Faulkner N."/>
            <person name="Smith C."/>
            <person name="Hyman M."/>
        </authorList>
    </citation>
    <scope>NUCLEOTIDE SEQUENCE [LARGE SCALE GENOMIC DNA]</scope>
    <source>
        <strain evidence="1 2">2A</strain>
        <plasmid evidence="1 2">unnamed2</plasmid>
    </source>
</reference>
<evidence type="ECO:0000313" key="2">
    <source>
        <dbReference type="Proteomes" id="UP000515498"/>
    </source>
</evidence>
<proteinExistence type="predicted"/>
<keyword evidence="1" id="KW-0614">Plasmid</keyword>
<dbReference type="KEGG" id="mflu:HZU40_00055"/>
<organism evidence="1 2">
    <name type="scientific">Mycolicibacterium fluoranthenivorans</name>
    <dbReference type="NCBI Taxonomy" id="258505"/>
    <lineage>
        <taxon>Bacteria</taxon>
        <taxon>Bacillati</taxon>
        <taxon>Actinomycetota</taxon>
        <taxon>Actinomycetes</taxon>
        <taxon>Mycobacteriales</taxon>
        <taxon>Mycobacteriaceae</taxon>
        <taxon>Mycolicibacterium</taxon>
    </lineage>
</organism>
<protein>
    <submittedName>
        <fullName evidence="1">Uncharacterized protein</fullName>
    </submittedName>
</protein>
<name>A0A7G8P6D6_9MYCO</name>
<sequence length="194" mass="20273">MRTDWVLDGGAAEVDVFDDRAGARMRTITRLRWRGWVVHVVDGAVVVPQQPTEGKAIGDLAVCLRSAYGLIEVGDATSGPTTGARRIALGCPLAVAVGEVISLAADAAGQSPHRGVCDVYDYLRRAWEDDGMQVPYAAVVAAVRACLPAGITLTDFSEAAAGVGPVYDLLNAAAVWVVDGRGPVGREVTEAQTA</sequence>
<evidence type="ECO:0000313" key="1">
    <source>
        <dbReference type="EMBL" id="QNJ89902.1"/>
    </source>
</evidence>